<dbReference type="SUPFAM" id="SSF47836">
    <property type="entry name" value="Retroviral matrix proteins"/>
    <property type="match status" value="1"/>
</dbReference>
<name>A0AA40I5N9_CNENI</name>
<evidence type="ECO:0000256" key="5">
    <source>
        <dbReference type="SAM" id="MobiDB-lite"/>
    </source>
</evidence>
<protein>
    <recommendedName>
        <fullName evidence="10">Core shell protein Gag P30 domain-containing protein</fullName>
    </recommendedName>
</protein>
<keyword evidence="4" id="KW-0472">Membrane</keyword>
<gene>
    <name evidence="8" type="ORF">QTO34_015874</name>
</gene>
<evidence type="ECO:0008006" key="10">
    <source>
        <dbReference type="Google" id="ProtNLM"/>
    </source>
</evidence>
<dbReference type="Pfam" id="PF02093">
    <property type="entry name" value="Gag_p30"/>
    <property type="match status" value="1"/>
</dbReference>
<dbReference type="SUPFAM" id="SSF47943">
    <property type="entry name" value="Retrovirus capsid protein, N-terminal core domain"/>
    <property type="match status" value="1"/>
</dbReference>
<evidence type="ECO:0000313" key="8">
    <source>
        <dbReference type="EMBL" id="KAK1343101.1"/>
    </source>
</evidence>
<dbReference type="InterPro" id="IPR000840">
    <property type="entry name" value="G_retro_matrix"/>
</dbReference>
<feature type="domain" description="Gamma-retroviral matrix protein" evidence="6">
    <location>
        <begin position="29"/>
        <end position="103"/>
    </location>
</feature>
<comment type="subcellular location">
    <subcellularLocation>
        <location evidence="1">Host cell membrane</location>
    </subcellularLocation>
</comment>
<evidence type="ECO:0000256" key="3">
    <source>
        <dbReference type="ARBA" id="ARBA00022870"/>
    </source>
</evidence>
<dbReference type="InterPro" id="IPR050462">
    <property type="entry name" value="Retroviral_Gag-Pol_poly"/>
</dbReference>
<dbReference type="InterPro" id="IPR008919">
    <property type="entry name" value="Retrov_capsid_N"/>
</dbReference>
<evidence type="ECO:0000256" key="1">
    <source>
        <dbReference type="ARBA" id="ARBA00004165"/>
    </source>
</evidence>
<dbReference type="Gene3D" id="1.10.375.10">
    <property type="entry name" value="Human Immunodeficiency Virus Type 1 Capsid Protein"/>
    <property type="match status" value="1"/>
</dbReference>
<evidence type="ECO:0000256" key="2">
    <source>
        <dbReference type="ARBA" id="ARBA00022511"/>
    </source>
</evidence>
<dbReference type="Proteomes" id="UP001177744">
    <property type="component" value="Unassembled WGS sequence"/>
</dbReference>
<dbReference type="InterPro" id="IPR010999">
    <property type="entry name" value="Retrovr_matrix"/>
</dbReference>
<organism evidence="8 9">
    <name type="scientific">Cnephaeus nilssonii</name>
    <name type="common">Northern bat</name>
    <name type="synonym">Eptesicus nilssonii</name>
    <dbReference type="NCBI Taxonomy" id="3371016"/>
    <lineage>
        <taxon>Eukaryota</taxon>
        <taxon>Metazoa</taxon>
        <taxon>Chordata</taxon>
        <taxon>Craniata</taxon>
        <taxon>Vertebrata</taxon>
        <taxon>Euteleostomi</taxon>
        <taxon>Mammalia</taxon>
        <taxon>Eutheria</taxon>
        <taxon>Laurasiatheria</taxon>
        <taxon>Chiroptera</taxon>
        <taxon>Yangochiroptera</taxon>
        <taxon>Vespertilionidae</taxon>
        <taxon>Cnephaeus</taxon>
    </lineage>
</organism>
<feature type="region of interest" description="Disordered" evidence="5">
    <location>
        <begin position="117"/>
        <end position="213"/>
    </location>
</feature>
<keyword evidence="3" id="KW-1043">Host membrane</keyword>
<sequence>MGSGQGKLTVLNRMLKNFKKGFDGDYGIKMNSETLRKFCEVEWPAFWVGWPSEGSLDEGLVRAVWNVVTGDPGHPDQFPYIDSWLEIAQTLPPWVRFCMCKKRQSKVLVAGVERQAGQEQAKERQAGQEQAKERQAGQEQAKERQAGQEQAKERQAGQEQAKEKQAGEEKQVPQKEVQPPILQDTPPPPEEVPPVLLPPYEPQAAPSAPFSPPPPRTRLVWKVLKVWKHHPPSVSPQPGSPEPVGWCLRSADQGPKQQLVRQMPLREFRGDLKVLGEDGTLQEERLVYYYQPFTTSDILNWKQHTPAYSEKPQAMVDLLEKIFQTQKPTWVDRKQLLFAFFNTEEHMRVMTEAQKWLQTQAPRGTLDTDRWAREALPDEEPNWYPN</sequence>
<evidence type="ECO:0000259" key="7">
    <source>
        <dbReference type="Pfam" id="PF02093"/>
    </source>
</evidence>
<feature type="domain" description="Core shell protein Gag P30" evidence="7">
    <location>
        <begin position="296"/>
        <end position="383"/>
    </location>
</feature>
<evidence type="ECO:0000256" key="4">
    <source>
        <dbReference type="ARBA" id="ARBA00023136"/>
    </source>
</evidence>
<reference evidence="8" key="1">
    <citation type="submission" date="2023-06" db="EMBL/GenBank/DDBJ databases">
        <title>Reference genome for the Northern bat (Eptesicus nilssonii), a most northern bat species.</title>
        <authorList>
            <person name="Laine V.N."/>
            <person name="Pulliainen A.T."/>
            <person name="Lilley T.M."/>
        </authorList>
    </citation>
    <scope>NUCLEOTIDE SEQUENCE</scope>
    <source>
        <strain evidence="8">BLF_Eptnil</strain>
        <tissue evidence="8">Kidney</tissue>
    </source>
</reference>
<dbReference type="PANTHER" id="PTHR33166">
    <property type="entry name" value="GAG_P30 DOMAIN-CONTAINING PROTEIN"/>
    <property type="match status" value="1"/>
</dbReference>
<dbReference type="InterPro" id="IPR003036">
    <property type="entry name" value="Gag_P30"/>
</dbReference>
<comment type="caution">
    <text evidence="8">The sequence shown here is derived from an EMBL/GenBank/DDBJ whole genome shotgun (WGS) entry which is preliminary data.</text>
</comment>
<keyword evidence="9" id="KW-1185">Reference proteome</keyword>
<accession>A0AA40I5N9</accession>
<dbReference type="EMBL" id="JAULJE010000005">
    <property type="protein sequence ID" value="KAK1343101.1"/>
    <property type="molecule type" value="Genomic_DNA"/>
</dbReference>
<dbReference type="GO" id="GO:0019068">
    <property type="term" value="P:virion assembly"/>
    <property type="evidence" value="ECO:0007669"/>
    <property type="project" value="InterPro"/>
</dbReference>
<feature type="compositionally biased region" description="Pro residues" evidence="5">
    <location>
        <begin position="185"/>
        <end position="201"/>
    </location>
</feature>
<evidence type="ECO:0000259" key="6">
    <source>
        <dbReference type="Pfam" id="PF01140"/>
    </source>
</evidence>
<dbReference type="Gene3D" id="1.10.150.180">
    <property type="entry name" value="Gamma-retroviral matrix domain"/>
    <property type="match status" value="1"/>
</dbReference>
<evidence type="ECO:0000313" key="9">
    <source>
        <dbReference type="Proteomes" id="UP001177744"/>
    </source>
</evidence>
<proteinExistence type="predicted"/>
<dbReference type="AlphaFoldDB" id="A0AA40I5N9"/>
<dbReference type="InterPro" id="IPR036946">
    <property type="entry name" value="G_retro_matrix_sf"/>
</dbReference>
<feature type="compositionally biased region" description="Basic and acidic residues" evidence="5">
    <location>
        <begin position="120"/>
        <end position="173"/>
    </location>
</feature>
<dbReference type="Pfam" id="PF01140">
    <property type="entry name" value="Gag_MA"/>
    <property type="match status" value="1"/>
</dbReference>
<keyword evidence="2" id="KW-1032">Host cell membrane</keyword>